<dbReference type="InterPro" id="IPR010024">
    <property type="entry name" value="CHP16711"/>
</dbReference>
<dbReference type="InterPro" id="IPR019096">
    <property type="entry name" value="YopX_protein"/>
</dbReference>
<evidence type="ECO:0000259" key="1">
    <source>
        <dbReference type="Pfam" id="PF09643"/>
    </source>
</evidence>
<protein>
    <submittedName>
        <fullName evidence="2">Putative YopX protein</fullName>
    </submittedName>
</protein>
<feature type="domain" description="YopX protein" evidence="1">
    <location>
        <begin position="38"/>
        <end position="136"/>
    </location>
</feature>
<dbReference type="EMBL" id="MT143210">
    <property type="protein sequence ID" value="QJA94181.1"/>
    <property type="molecule type" value="Genomic_DNA"/>
</dbReference>
<dbReference type="SUPFAM" id="SSF159006">
    <property type="entry name" value="YopX-like"/>
    <property type="match status" value="1"/>
</dbReference>
<dbReference type="NCBIfam" id="TIGR01671">
    <property type="entry name" value="phage_TIGR01671"/>
    <property type="match status" value="1"/>
</dbReference>
<dbReference type="Gene3D" id="2.30.30.290">
    <property type="entry name" value="YopX-like domains"/>
    <property type="match status" value="1"/>
</dbReference>
<proteinExistence type="predicted"/>
<reference evidence="2" key="1">
    <citation type="submission" date="2020-03" db="EMBL/GenBank/DDBJ databases">
        <title>The deep terrestrial virosphere.</title>
        <authorList>
            <person name="Holmfeldt K."/>
            <person name="Nilsson E."/>
            <person name="Simone D."/>
            <person name="Lopez-Fernandez M."/>
            <person name="Wu X."/>
            <person name="de Brujin I."/>
            <person name="Lundin D."/>
            <person name="Andersson A."/>
            <person name="Bertilsson S."/>
            <person name="Dopson M."/>
        </authorList>
    </citation>
    <scope>NUCLEOTIDE SEQUENCE</scope>
    <source>
        <strain evidence="2">MM415B03941</strain>
    </source>
</reference>
<gene>
    <name evidence="2" type="ORF">MM415B03941_0006</name>
</gene>
<accession>A0A6M3LMB4</accession>
<sequence>MKMRETKFRGWHIPTGKMIDLQKLTPLATEIEGLFLPRSDDVVLMQYAGLKDKNGKEIYEFDIVQRHINLGTSYSVPDLHPFIGIVKFRSSTKGWYLDCRKPIQDAGETRIREAKLTHSETRSEVIGNIYENPELLAPEVKE</sequence>
<name>A0A6M3LMB4_9ZZZZ</name>
<dbReference type="InterPro" id="IPR023385">
    <property type="entry name" value="YopX-like_C"/>
</dbReference>
<evidence type="ECO:0000313" key="2">
    <source>
        <dbReference type="EMBL" id="QJA94181.1"/>
    </source>
</evidence>
<dbReference type="Pfam" id="PF09643">
    <property type="entry name" value="YopX"/>
    <property type="match status" value="1"/>
</dbReference>
<dbReference type="AlphaFoldDB" id="A0A6M3LMB4"/>
<organism evidence="2">
    <name type="scientific">viral metagenome</name>
    <dbReference type="NCBI Taxonomy" id="1070528"/>
    <lineage>
        <taxon>unclassified sequences</taxon>
        <taxon>metagenomes</taxon>
        <taxon>organismal metagenomes</taxon>
    </lineage>
</organism>